<evidence type="ECO:0000256" key="1">
    <source>
        <dbReference type="SAM" id="Phobius"/>
    </source>
</evidence>
<feature type="transmembrane region" description="Helical" evidence="1">
    <location>
        <begin position="112"/>
        <end position="131"/>
    </location>
</feature>
<accession>W4FCU0</accession>
<dbReference type="OrthoDB" id="76275at2759"/>
<reference evidence="2" key="1">
    <citation type="submission" date="2013-12" db="EMBL/GenBank/DDBJ databases">
        <title>The Genome Sequence of Aphanomyces astaci APO3.</title>
        <authorList>
            <consortium name="The Broad Institute Genomics Platform"/>
            <person name="Russ C."/>
            <person name="Tyler B."/>
            <person name="van West P."/>
            <person name="Dieguez-Uribeondo J."/>
            <person name="Young S.K."/>
            <person name="Zeng Q."/>
            <person name="Gargeya S."/>
            <person name="Fitzgerald M."/>
            <person name="Abouelleil A."/>
            <person name="Alvarado L."/>
            <person name="Chapman S.B."/>
            <person name="Gainer-Dewar J."/>
            <person name="Goldberg J."/>
            <person name="Griggs A."/>
            <person name="Gujja S."/>
            <person name="Hansen M."/>
            <person name="Howarth C."/>
            <person name="Imamovic A."/>
            <person name="Ireland A."/>
            <person name="Larimer J."/>
            <person name="McCowan C."/>
            <person name="Murphy C."/>
            <person name="Pearson M."/>
            <person name="Poon T.W."/>
            <person name="Priest M."/>
            <person name="Roberts A."/>
            <person name="Saif S."/>
            <person name="Shea T."/>
            <person name="Sykes S."/>
            <person name="Wortman J."/>
            <person name="Nusbaum C."/>
            <person name="Birren B."/>
        </authorList>
    </citation>
    <scope>NUCLEOTIDE SEQUENCE [LARGE SCALE GENOMIC DNA]</scope>
    <source>
        <strain evidence="2">APO3</strain>
    </source>
</reference>
<dbReference type="AlphaFoldDB" id="W4FCU0"/>
<gene>
    <name evidence="2" type="ORF">H257_18592</name>
</gene>
<keyword evidence="1" id="KW-0472">Membrane</keyword>
<sequence length="208" mass="22889">MICVIVSVVTLVAACNEQDPRVELHASRAKPCPIFRRRPSGASPTPAADRLKLVTDRGRSLPLRCDHFFVVHVYLKTHRMIGGWSSKNTLLHLLARTSCLANAILLKNRTGYVAALVWSGSLALFLVAIVADVATVMTWRHDCYLLGLVLADEVSNSVLQSRFSTLERASALQNATIECHVWPRAIGFTILFAATGCLCCGRQHHVFP</sequence>
<dbReference type="EMBL" id="KI913295">
    <property type="protein sequence ID" value="ETV64533.1"/>
    <property type="molecule type" value="Genomic_DNA"/>
</dbReference>
<protein>
    <submittedName>
        <fullName evidence="2">Uncharacterized protein</fullName>
    </submittedName>
</protein>
<keyword evidence="1" id="KW-0812">Transmembrane</keyword>
<dbReference type="VEuPathDB" id="FungiDB:H257_18592"/>
<dbReference type="RefSeq" id="XP_009845987.1">
    <property type="nucleotide sequence ID" value="XM_009847685.1"/>
</dbReference>
<proteinExistence type="predicted"/>
<dbReference type="GeneID" id="20820588"/>
<evidence type="ECO:0000313" key="2">
    <source>
        <dbReference type="EMBL" id="ETV64533.1"/>
    </source>
</evidence>
<name>W4FCU0_APHAT</name>
<feature type="non-terminal residue" evidence="2">
    <location>
        <position position="208"/>
    </location>
</feature>
<keyword evidence="1" id="KW-1133">Transmembrane helix</keyword>
<organism evidence="2">
    <name type="scientific">Aphanomyces astaci</name>
    <name type="common">Crayfish plague agent</name>
    <dbReference type="NCBI Taxonomy" id="112090"/>
    <lineage>
        <taxon>Eukaryota</taxon>
        <taxon>Sar</taxon>
        <taxon>Stramenopiles</taxon>
        <taxon>Oomycota</taxon>
        <taxon>Saprolegniomycetes</taxon>
        <taxon>Saprolegniales</taxon>
        <taxon>Verrucalvaceae</taxon>
        <taxon>Aphanomyces</taxon>
    </lineage>
</organism>